<dbReference type="RefSeq" id="WP_330104350.1">
    <property type="nucleotide sequence ID" value="NZ_JAZDCT010000019.1"/>
</dbReference>
<evidence type="ECO:0000313" key="2">
    <source>
        <dbReference type="EMBL" id="MEE1889036.1"/>
    </source>
</evidence>
<evidence type="ECO:0000313" key="3">
    <source>
        <dbReference type="Proteomes" id="UP001354227"/>
    </source>
</evidence>
<feature type="chain" id="PRO_5047495845" description="Secreted protein" evidence="1">
    <location>
        <begin position="27"/>
        <end position="257"/>
    </location>
</feature>
<dbReference type="PROSITE" id="PS51257">
    <property type="entry name" value="PROKAR_LIPOPROTEIN"/>
    <property type="match status" value="1"/>
</dbReference>
<dbReference type="Proteomes" id="UP001354227">
    <property type="component" value="Unassembled WGS sequence"/>
</dbReference>
<proteinExistence type="predicted"/>
<organism evidence="2 3">
    <name type="scientific">Pseudomonas carassii</name>
    <dbReference type="NCBI Taxonomy" id="3115855"/>
    <lineage>
        <taxon>Bacteria</taxon>
        <taxon>Pseudomonadati</taxon>
        <taxon>Pseudomonadota</taxon>
        <taxon>Gammaproteobacteria</taxon>
        <taxon>Pseudomonadales</taxon>
        <taxon>Pseudomonadaceae</taxon>
        <taxon>Pseudomonas</taxon>
    </lineage>
</organism>
<reference evidence="2" key="1">
    <citation type="submission" date="2024-01" db="EMBL/GenBank/DDBJ databases">
        <title>Unpublished Manusciprt.</title>
        <authorList>
            <person name="Duman M."/>
            <person name="Valdes E.G."/>
            <person name="Ajmi N."/>
            <person name="Altun S."/>
            <person name="Saticioglu I.B."/>
        </authorList>
    </citation>
    <scope>NUCLEOTIDE SEQUENCE</scope>
    <source>
        <strain evidence="2">137P</strain>
    </source>
</reference>
<evidence type="ECO:0008006" key="4">
    <source>
        <dbReference type="Google" id="ProtNLM"/>
    </source>
</evidence>
<sequence>MNIRSQLCALTLASCLTTLHSIGAMAGNQANSMSNVPLNYTLDTAVFQGPECEGTLSNYGTVNACRLPSGTVPKRIQFSSASDYSSLCALDKDGFIEFCLLGSLGMGRPLLDNASSASGWGFVKFIQFPFSIEKFEYGPGFSWIELYSDLDLQGDRLCVMILTLGSTQQACNGIGRQARSAKIFGFYFNYDAKYEICLRTPQDEANRCFYHNTANTLGEFSVMNIDSKNPPEGRVGVRAKGDKISGSLYSVDYLKTR</sequence>
<protein>
    <recommendedName>
        <fullName evidence="4">Secreted protein</fullName>
    </recommendedName>
</protein>
<keyword evidence="1" id="KW-0732">Signal</keyword>
<feature type="signal peptide" evidence="1">
    <location>
        <begin position="1"/>
        <end position="26"/>
    </location>
</feature>
<dbReference type="EMBL" id="JAZDCT010000019">
    <property type="protein sequence ID" value="MEE1889036.1"/>
    <property type="molecule type" value="Genomic_DNA"/>
</dbReference>
<name>A0ABU7HEJ0_9PSED</name>
<comment type="caution">
    <text evidence="2">The sequence shown here is derived from an EMBL/GenBank/DDBJ whole genome shotgun (WGS) entry which is preliminary data.</text>
</comment>
<accession>A0ABU7HEJ0</accession>
<evidence type="ECO:0000256" key="1">
    <source>
        <dbReference type="SAM" id="SignalP"/>
    </source>
</evidence>
<gene>
    <name evidence="2" type="ORF">V0R62_15345</name>
</gene>
<keyword evidence="3" id="KW-1185">Reference proteome</keyword>